<accession>L8X7T1</accession>
<sequence>MTTTENSGSTVKDQIRPKCRIAELEQFKCTPVVGPNGFTRVHCTPIPRIFRMSLSKSARGRNYHARQCGSAYRRIHHYLGYNRRTRVTYVACRLHLHSASFGEVRGEGDSEEGLFEGGGNNIHSIPTAMSAAQPLPRRPLDR</sequence>
<dbReference type="AlphaFoldDB" id="L8X7T1"/>
<dbReference type="OrthoDB" id="3983163at2759"/>
<reference evidence="1 2" key="1">
    <citation type="journal article" date="2013" name="Nat. Commun.">
        <title>The evolution and pathogenic mechanisms of the rice sheath blight pathogen.</title>
        <authorList>
            <person name="Zheng A."/>
            <person name="Lin R."/>
            <person name="Xu L."/>
            <person name="Qin P."/>
            <person name="Tang C."/>
            <person name="Ai P."/>
            <person name="Zhang D."/>
            <person name="Liu Y."/>
            <person name="Sun Z."/>
            <person name="Feng H."/>
            <person name="Wang Y."/>
            <person name="Chen Y."/>
            <person name="Liang X."/>
            <person name="Fu R."/>
            <person name="Li Q."/>
            <person name="Zhang J."/>
            <person name="Yu X."/>
            <person name="Xie Z."/>
            <person name="Ding L."/>
            <person name="Guan P."/>
            <person name="Tang J."/>
            <person name="Liang Y."/>
            <person name="Wang S."/>
            <person name="Deng Q."/>
            <person name="Li S."/>
            <person name="Zhu J."/>
            <person name="Wang L."/>
            <person name="Liu H."/>
            <person name="Li P."/>
        </authorList>
    </citation>
    <scope>NUCLEOTIDE SEQUENCE [LARGE SCALE GENOMIC DNA]</scope>
    <source>
        <strain evidence="2">AG-1 IA</strain>
    </source>
</reference>
<evidence type="ECO:0000313" key="2">
    <source>
        <dbReference type="Proteomes" id="UP000011668"/>
    </source>
</evidence>
<gene>
    <name evidence="1" type="ORF">AG1IA_00821</name>
</gene>
<keyword evidence="2" id="KW-1185">Reference proteome</keyword>
<name>L8X7T1_THACA</name>
<protein>
    <submittedName>
        <fullName evidence="1">Uncharacterized protein</fullName>
    </submittedName>
</protein>
<dbReference type="EMBL" id="AFRT01000151">
    <property type="protein sequence ID" value="ELU45152.1"/>
    <property type="molecule type" value="Genomic_DNA"/>
</dbReference>
<dbReference type="HOGENOM" id="CLU_1817103_0_0_1"/>
<proteinExistence type="predicted"/>
<organism evidence="1 2">
    <name type="scientific">Thanatephorus cucumeris (strain AG1-IA)</name>
    <name type="common">Rice sheath blight fungus</name>
    <name type="synonym">Rhizoctonia solani</name>
    <dbReference type="NCBI Taxonomy" id="983506"/>
    <lineage>
        <taxon>Eukaryota</taxon>
        <taxon>Fungi</taxon>
        <taxon>Dikarya</taxon>
        <taxon>Basidiomycota</taxon>
        <taxon>Agaricomycotina</taxon>
        <taxon>Agaricomycetes</taxon>
        <taxon>Cantharellales</taxon>
        <taxon>Ceratobasidiaceae</taxon>
        <taxon>Rhizoctonia</taxon>
        <taxon>Rhizoctonia solani AG-1</taxon>
    </lineage>
</organism>
<comment type="caution">
    <text evidence="1">The sequence shown here is derived from an EMBL/GenBank/DDBJ whole genome shotgun (WGS) entry which is preliminary data.</text>
</comment>
<dbReference type="Proteomes" id="UP000011668">
    <property type="component" value="Unassembled WGS sequence"/>
</dbReference>
<evidence type="ECO:0000313" key="1">
    <source>
        <dbReference type="EMBL" id="ELU45152.1"/>
    </source>
</evidence>